<sequence length="407" mass="47139">MNGTFMRRELAEGKVSGLMPLAWSQKQRDSRLTLPSLLQEPWAGQSMFRSWFRKQHRWPSSGSSLKRHLLPMMALLVAFFFVFRVPPQVLLPDYWKPTWFYAPLNFSYEVELASAVPVMEPTTVIPNIVHFIHGLTPDFGKRPFGLVEYLAVKAAHDVIKPSTIYLHYMYRPEGEWFERARPFLTLVPVTDIHPLQNVSMQHYAHLADVLRLLVLIQHGGIYLDMDLLALRDFTPLRTQYKVTLGREQVRNTPLVRWPDPGGVANAVIVAPVNASFLHRWLATYATFQEKDWATHSVTIPYVLARSHRFDAELHVEGPRAFYYPTWSPDDPSQGLPRLYERARRYGARKAYLFDDGNYAVHLWRTKAAEVYPSRDLFSVAHICNHRNDPPYSLSTFQRVAQKIYGEC</sequence>
<dbReference type="OrthoDB" id="3265at2759"/>
<accession>A0A7J7IEF9</accession>
<dbReference type="SUPFAM" id="SSF53448">
    <property type="entry name" value="Nucleotide-diphospho-sugar transferases"/>
    <property type="match status" value="1"/>
</dbReference>
<keyword evidence="2" id="KW-1185">Reference proteome</keyword>
<proteinExistence type="predicted"/>
<gene>
    <name evidence="1" type="ORF">F1559_002582</name>
</gene>
<dbReference type="Pfam" id="PF04488">
    <property type="entry name" value="Gly_transf_sug"/>
    <property type="match status" value="1"/>
</dbReference>
<dbReference type="InterPro" id="IPR029044">
    <property type="entry name" value="Nucleotide-diphossugar_trans"/>
</dbReference>
<dbReference type="PANTHER" id="PTHR46830">
    <property type="entry name" value="TRANSFERASE, PUTATIVE-RELATED"/>
    <property type="match status" value="1"/>
</dbReference>
<evidence type="ECO:0000313" key="1">
    <source>
        <dbReference type="EMBL" id="KAF6001084.1"/>
    </source>
</evidence>
<name>A0A7J7IEF9_9RHOD</name>
<dbReference type="AlphaFoldDB" id="A0A7J7IEF9"/>
<protein>
    <submittedName>
        <fullName evidence="1">Uncharacterized protein</fullName>
    </submittedName>
</protein>
<organism evidence="1 2">
    <name type="scientific">Cyanidiococcus yangmingshanensis</name>
    <dbReference type="NCBI Taxonomy" id="2690220"/>
    <lineage>
        <taxon>Eukaryota</taxon>
        <taxon>Rhodophyta</taxon>
        <taxon>Bangiophyceae</taxon>
        <taxon>Cyanidiales</taxon>
        <taxon>Cyanidiaceae</taxon>
        <taxon>Cyanidiococcus</taxon>
    </lineage>
</organism>
<dbReference type="PANTHER" id="PTHR46830:SF2">
    <property type="entry name" value="ALPHA-1,4-N-ACETYLGLUCOSAMINYLTRANSFERASE"/>
    <property type="match status" value="1"/>
</dbReference>
<dbReference type="Gene3D" id="3.90.550.20">
    <property type="match status" value="1"/>
</dbReference>
<evidence type="ECO:0000313" key="2">
    <source>
        <dbReference type="Proteomes" id="UP000530660"/>
    </source>
</evidence>
<dbReference type="Proteomes" id="UP000530660">
    <property type="component" value="Unassembled WGS sequence"/>
</dbReference>
<dbReference type="EMBL" id="VWRR01000016">
    <property type="protein sequence ID" value="KAF6001084.1"/>
    <property type="molecule type" value="Genomic_DNA"/>
</dbReference>
<dbReference type="InterPro" id="IPR007577">
    <property type="entry name" value="GlycoTrfase_DXD_sugar-bd_CS"/>
</dbReference>
<reference evidence="1 2" key="1">
    <citation type="journal article" date="2020" name="J. Phycol.">
        <title>Comparative genome analysis reveals Cyanidiococcus gen. nov., a new extremophilic red algal genus sister to Cyanidioschyzon (Cyanidioschyzonaceae, Rhodophyta).</title>
        <authorList>
            <person name="Liu S.-L."/>
            <person name="Chiang Y.-R."/>
            <person name="Yoon H.S."/>
            <person name="Fu H.-Y."/>
        </authorList>
    </citation>
    <scope>NUCLEOTIDE SEQUENCE [LARGE SCALE GENOMIC DNA]</scope>
    <source>
        <strain evidence="1 2">THAL066</strain>
    </source>
</reference>
<comment type="caution">
    <text evidence="1">The sequence shown here is derived from an EMBL/GenBank/DDBJ whole genome shotgun (WGS) entry which is preliminary data.</text>
</comment>